<keyword evidence="2" id="KW-0813">Transport</keyword>
<evidence type="ECO:0000256" key="3">
    <source>
        <dbReference type="ARBA" id="ARBA00022475"/>
    </source>
</evidence>
<dbReference type="OrthoDB" id="4804620at2"/>
<keyword evidence="12" id="KW-1185">Reference proteome</keyword>
<organism evidence="11 12">
    <name type="scientific">Corynebacterium sphenisci DSM 44792</name>
    <dbReference type="NCBI Taxonomy" id="1437874"/>
    <lineage>
        <taxon>Bacteria</taxon>
        <taxon>Bacillati</taxon>
        <taxon>Actinomycetota</taxon>
        <taxon>Actinomycetes</taxon>
        <taxon>Mycobacteriales</taxon>
        <taxon>Corynebacteriaceae</taxon>
        <taxon>Corynebacterium</taxon>
    </lineage>
</organism>
<proteinExistence type="inferred from homology"/>
<evidence type="ECO:0000256" key="8">
    <source>
        <dbReference type="ARBA" id="ARBA00038436"/>
    </source>
</evidence>
<dbReference type="InterPro" id="IPR007387">
    <property type="entry name" value="TRAP_DctQ"/>
</dbReference>
<keyword evidence="6 9" id="KW-1133">Transmembrane helix</keyword>
<dbReference type="STRING" id="1437874.CSPHI_07685"/>
<evidence type="ECO:0000259" key="10">
    <source>
        <dbReference type="Pfam" id="PF04290"/>
    </source>
</evidence>
<feature type="transmembrane region" description="Helical" evidence="9">
    <location>
        <begin position="76"/>
        <end position="94"/>
    </location>
</feature>
<gene>
    <name evidence="11" type="ORF">CSPHI_07685</name>
</gene>
<dbReference type="GO" id="GO:0005886">
    <property type="term" value="C:plasma membrane"/>
    <property type="evidence" value="ECO:0007669"/>
    <property type="project" value="UniProtKB-SubCell"/>
</dbReference>
<protein>
    <submittedName>
        <fullName evidence="11">Membrane protein</fullName>
    </submittedName>
</protein>
<evidence type="ECO:0000256" key="4">
    <source>
        <dbReference type="ARBA" id="ARBA00022519"/>
    </source>
</evidence>
<evidence type="ECO:0000256" key="9">
    <source>
        <dbReference type="SAM" id="Phobius"/>
    </source>
</evidence>
<evidence type="ECO:0000256" key="2">
    <source>
        <dbReference type="ARBA" id="ARBA00022448"/>
    </source>
</evidence>
<sequence>MTNLIVHPGRHGIGRRTTFGFMTDELPGLHRVQNAISAVCAVIAAVAIAASGILTLVEVALRAIFTAPLGWNIGFAERYLMVAIAFFGVVTAYRSSSHVAVATLFGRFPPRGRKLLILLSEITVFAVFTLLLVAGWRATGFAIAIDERIPPGMADLAWPSWTWRVMVPVAAAMGMVVSGIDVLRELTTPWTGPATDYDPGEGS</sequence>
<comment type="similarity">
    <text evidence="8">Belongs to the TRAP transporter small permease family.</text>
</comment>
<keyword evidence="4" id="KW-0997">Cell inner membrane</keyword>
<dbReference type="EMBL" id="CP009248">
    <property type="protein sequence ID" value="APT90937.1"/>
    <property type="molecule type" value="Genomic_DNA"/>
</dbReference>
<evidence type="ECO:0000256" key="7">
    <source>
        <dbReference type="ARBA" id="ARBA00023136"/>
    </source>
</evidence>
<keyword evidence="7 9" id="KW-0472">Membrane</keyword>
<dbReference type="KEGG" id="csph:CSPHI_07685"/>
<dbReference type="Pfam" id="PF04290">
    <property type="entry name" value="DctQ"/>
    <property type="match status" value="1"/>
</dbReference>
<dbReference type="Proteomes" id="UP000185469">
    <property type="component" value="Chromosome"/>
</dbReference>
<dbReference type="PANTHER" id="PTHR35011">
    <property type="entry name" value="2,3-DIKETO-L-GULONATE TRAP TRANSPORTER SMALL PERMEASE PROTEIN YIAM"/>
    <property type="match status" value="1"/>
</dbReference>
<evidence type="ECO:0000256" key="6">
    <source>
        <dbReference type="ARBA" id="ARBA00022989"/>
    </source>
</evidence>
<evidence type="ECO:0000313" key="12">
    <source>
        <dbReference type="Proteomes" id="UP000185469"/>
    </source>
</evidence>
<feature type="transmembrane region" description="Helical" evidence="9">
    <location>
        <begin position="165"/>
        <end position="183"/>
    </location>
</feature>
<comment type="subcellular location">
    <subcellularLocation>
        <location evidence="1">Cell inner membrane</location>
        <topology evidence="1">Multi-pass membrane protein</topology>
    </subcellularLocation>
</comment>
<dbReference type="RefSeq" id="WP_075692197.1">
    <property type="nucleotide sequence ID" value="NZ_CP009248.1"/>
</dbReference>
<evidence type="ECO:0000313" key="11">
    <source>
        <dbReference type="EMBL" id="APT90937.1"/>
    </source>
</evidence>
<feature type="transmembrane region" description="Helical" evidence="9">
    <location>
        <begin position="35"/>
        <end position="56"/>
    </location>
</feature>
<evidence type="ECO:0000256" key="1">
    <source>
        <dbReference type="ARBA" id="ARBA00004429"/>
    </source>
</evidence>
<evidence type="ECO:0000256" key="5">
    <source>
        <dbReference type="ARBA" id="ARBA00022692"/>
    </source>
</evidence>
<dbReference type="AlphaFoldDB" id="A0A1L7CYN3"/>
<keyword evidence="5 9" id="KW-0812">Transmembrane</keyword>
<reference evidence="11 12" key="1">
    <citation type="submission" date="2014-08" db="EMBL/GenBank/DDBJ databases">
        <title>Complete genome sequence of Corynebacterium sphenisci CECT 5990(T) (=DSM 44792(T)), isolated from healthy wild penguins.</title>
        <authorList>
            <person name="Ruckert C."/>
            <person name="Albersmeier A."/>
            <person name="Winkler A."/>
            <person name="Kalinowski J."/>
        </authorList>
    </citation>
    <scope>NUCLEOTIDE SEQUENCE [LARGE SCALE GENOMIC DNA]</scope>
    <source>
        <strain evidence="11 12">DSM 44792</strain>
    </source>
</reference>
<name>A0A1L7CYN3_9CORY</name>
<dbReference type="GO" id="GO:0022857">
    <property type="term" value="F:transmembrane transporter activity"/>
    <property type="evidence" value="ECO:0007669"/>
    <property type="project" value="TreeGrafter"/>
</dbReference>
<dbReference type="PANTHER" id="PTHR35011:SF2">
    <property type="entry name" value="2,3-DIKETO-L-GULONATE TRAP TRANSPORTER SMALL PERMEASE PROTEIN YIAM"/>
    <property type="match status" value="1"/>
</dbReference>
<feature type="domain" description="Tripartite ATP-independent periplasmic transporters DctQ component" evidence="10">
    <location>
        <begin position="53"/>
        <end position="187"/>
    </location>
</feature>
<feature type="transmembrane region" description="Helical" evidence="9">
    <location>
        <begin position="115"/>
        <end position="145"/>
    </location>
</feature>
<dbReference type="InterPro" id="IPR055348">
    <property type="entry name" value="DctQ"/>
</dbReference>
<dbReference type="GO" id="GO:0015740">
    <property type="term" value="P:C4-dicarboxylate transport"/>
    <property type="evidence" value="ECO:0007669"/>
    <property type="project" value="TreeGrafter"/>
</dbReference>
<keyword evidence="3" id="KW-1003">Cell membrane</keyword>
<accession>A0A1L7CYN3</accession>